<dbReference type="EMBL" id="JAWCUA010000007">
    <property type="protein sequence ID" value="MDU0112947.1"/>
    <property type="molecule type" value="Genomic_DNA"/>
</dbReference>
<dbReference type="PANTHER" id="PTHR12788:SF10">
    <property type="entry name" value="PROTEIN-TYROSINE SULFOTRANSFERASE"/>
    <property type="match status" value="1"/>
</dbReference>
<protein>
    <submittedName>
        <fullName evidence="2">Sulfotransferase</fullName>
        <ecNumber evidence="2">2.8.2.-</ecNumber>
    </submittedName>
</protein>
<dbReference type="SUPFAM" id="SSF52540">
    <property type="entry name" value="P-loop containing nucleoside triphosphate hydrolases"/>
    <property type="match status" value="1"/>
</dbReference>
<organism evidence="2 3">
    <name type="scientific">Psychrosphaera aquimarina</name>
    <dbReference type="NCBI Taxonomy" id="2044854"/>
    <lineage>
        <taxon>Bacteria</taxon>
        <taxon>Pseudomonadati</taxon>
        <taxon>Pseudomonadota</taxon>
        <taxon>Gammaproteobacteria</taxon>
        <taxon>Alteromonadales</taxon>
        <taxon>Pseudoalteromonadaceae</taxon>
        <taxon>Psychrosphaera</taxon>
    </lineage>
</organism>
<sequence>MTLDASTKLFNDKKYNKALKLLNKVKLVNQSERFKLLILKACCLSNVGKEKLALLSLQDAKKYATTDEDKSQVLRLMLQEYLSQNNLKQAKNLIDETLVTNDTIVSVTILKAYCEICWKVQDYEQLEMMASRLLTQDGFCPRLQQLLCNLAVKTFNKSEALKYVQEYSLYLNTLQEGYIVYIVLLFIELNEVKEAEAVILQLYEKYEAHTWFKILVASLALANKDYNEVIKLLTGLKQDSIPNWFQPQLLHIKLLAQAHEKLGNYDISFELFNKLAKFNLEKHDFTDRIDHIKQYDSIYLKDLKRTEYTQQSMVFMIGFPRSGSTLLETMLDTHNSIVTLSEPLTISKVIESAKNITNQDYPKCLTKLNKTELIHLKKVYFDEVEKIIGDTYKGKVLIDKMPLNIGHLPLINMLFPEAKLIVNIRHPLDVVISNFQQDYKINYSMSFLFSIESIAERYAQIFEFYELNCREFKLDKIEIRYEDLIENLDMELTKLMAFLSLEKDSKYKDYQKHAKNKVINTASKNQVSQSLYQTSRYKWVNYREQIQHIVPTLEKYIFKFNYEA</sequence>
<dbReference type="Pfam" id="PF13469">
    <property type="entry name" value="Sulfotransfer_3"/>
    <property type="match status" value="1"/>
</dbReference>
<keyword evidence="1 2" id="KW-0808">Transferase</keyword>
<evidence type="ECO:0000313" key="3">
    <source>
        <dbReference type="Proteomes" id="UP001257914"/>
    </source>
</evidence>
<evidence type="ECO:0000313" key="2">
    <source>
        <dbReference type="EMBL" id="MDU0112947.1"/>
    </source>
</evidence>
<comment type="caution">
    <text evidence="2">The sequence shown here is derived from an EMBL/GenBank/DDBJ whole genome shotgun (WGS) entry which is preliminary data.</text>
</comment>
<proteinExistence type="predicted"/>
<dbReference type="EC" id="2.8.2.-" evidence="2"/>
<dbReference type="InterPro" id="IPR027417">
    <property type="entry name" value="P-loop_NTPase"/>
</dbReference>
<dbReference type="Gene3D" id="1.25.40.10">
    <property type="entry name" value="Tetratricopeptide repeat domain"/>
    <property type="match status" value="1"/>
</dbReference>
<keyword evidence="3" id="KW-1185">Reference proteome</keyword>
<accession>A0ABU3R0F7</accession>
<reference evidence="2 3" key="1">
    <citation type="submission" date="2023-10" db="EMBL/GenBank/DDBJ databases">
        <title>Psychrosphaera aquimaarina strain SW33 isolated from seawater.</title>
        <authorList>
            <person name="Bayburt H."/>
            <person name="Kim J.M."/>
            <person name="Choi B.J."/>
            <person name="Jeon C.O."/>
        </authorList>
    </citation>
    <scope>NUCLEOTIDE SEQUENCE [LARGE SCALE GENOMIC DNA]</scope>
    <source>
        <strain evidence="2 3">KCTC 52743</strain>
    </source>
</reference>
<gene>
    <name evidence="2" type="ORF">RT723_08050</name>
</gene>
<dbReference type="GO" id="GO:0016740">
    <property type="term" value="F:transferase activity"/>
    <property type="evidence" value="ECO:0007669"/>
    <property type="project" value="UniProtKB-KW"/>
</dbReference>
<dbReference type="Gene3D" id="3.40.50.300">
    <property type="entry name" value="P-loop containing nucleotide triphosphate hydrolases"/>
    <property type="match status" value="1"/>
</dbReference>
<dbReference type="InterPro" id="IPR011990">
    <property type="entry name" value="TPR-like_helical_dom_sf"/>
</dbReference>
<dbReference type="InterPro" id="IPR026634">
    <property type="entry name" value="TPST-like"/>
</dbReference>
<dbReference type="SUPFAM" id="SSF48452">
    <property type="entry name" value="TPR-like"/>
    <property type="match status" value="1"/>
</dbReference>
<evidence type="ECO:0000256" key="1">
    <source>
        <dbReference type="ARBA" id="ARBA00022679"/>
    </source>
</evidence>
<dbReference type="Proteomes" id="UP001257914">
    <property type="component" value="Unassembled WGS sequence"/>
</dbReference>
<dbReference type="RefSeq" id="WP_315946599.1">
    <property type="nucleotide sequence ID" value="NZ_JAWCUA010000007.1"/>
</dbReference>
<name>A0ABU3R0F7_9GAMM</name>
<dbReference type="PANTHER" id="PTHR12788">
    <property type="entry name" value="PROTEIN-TYROSINE SULFOTRANSFERASE 2"/>
    <property type="match status" value="1"/>
</dbReference>